<keyword evidence="2" id="KW-0813">Transport</keyword>
<dbReference type="PANTHER" id="PTHR43163:SF6">
    <property type="entry name" value="DIPEPTIDE TRANSPORT SYSTEM PERMEASE PROTEIN DPPB-RELATED"/>
    <property type="match status" value="1"/>
</dbReference>
<organism evidence="6">
    <name type="scientific">marine metagenome</name>
    <dbReference type="NCBI Taxonomy" id="408172"/>
    <lineage>
        <taxon>unclassified sequences</taxon>
        <taxon>metagenomes</taxon>
        <taxon>ecological metagenomes</taxon>
    </lineage>
</organism>
<evidence type="ECO:0000256" key="2">
    <source>
        <dbReference type="ARBA" id="ARBA00022448"/>
    </source>
</evidence>
<keyword evidence="4" id="KW-1133">Transmembrane helix</keyword>
<evidence type="ECO:0000256" key="1">
    <source>
        <dbReference type="ARBA" id="ARBA00004651"/>
    </source>
</evidence>
<feature type="non-terminal residue" evidence="6">
    <location>
        <position position="75"/>
    </location>
</feature>
<proteinExistence type="predicted"/>
<keyword evidence="4" id="KW-0812">Transmembrane</keyword>
<evidence type="ECO:0000259" key="5">
    <source>
        <dbReference type="Pfam" id="PF19300"/>
    </source>
</evidence>
<dbReference type="GO" id="GO:0005886">
    <property type="term" value="C:plasma membrane"/>
    <property type="evidence" value="ECO:0007669"/>
    <property type="project" value="UniProtKB-SubCell"/>
</dbReference>
<evidence type="ECO:0000256" key="4">
    <source>
        <dbReference type="SAM" id="Phobius"/>
    </source>
</evidence>
<keyword evidence="4" id="KW-0472">Membrane</keyword>
<evidence type="ECO:0000313" key="6">
    <source>
        <dbReference type="EMBL" id="SVD09766.1"/>
    </source>
</evidence>
<protein>
    <recommendedName>
        <fullName evidence="5">ABC transporter type 1 GsiC-like N-terminal domain-containing protein</fullName>
    </recommendedName>
</protein>
<keyword evidence="3" id="KW-1003">Cell membrane</keyword>
<dbReference type="Pfam" id="PF19300">
    <property type="entry name" value="BPD_transp_1_N"/>
    <property type="match status" value="1"/>
</dbReference>
<accession>A0A382SIS6</accession>
<dbReference type="AlphaFoldDB" id="A0A382SIS6"/>
<evidence type="ECO:0000256" key="3">
    <source>
        <dbReference type="ARBA" id="ARBA00022475"/>
    </source>
</evidence>
<dbReference type="PANTHER" id="PTHR43163">
    <property type="entry name" value="DIPEPTIDE TRANSPORT SYSTEM PERMEASE PROTEIN DPPB-RELATED"/>
    <property type="match status" value="1"/>
</dbReference>
<feature type="transmembrane region" description="Helical" evidence="4">
    <location>
        <begin position="12"/>
        <end position="30"/>
    </location>
</feature>
<comment type="subcellular location">
    <subcellularLocation>
        <location evidence="1">Cell membrane</location>
        <topology evidence="1">Multi-pass membrane protein</topology>
    </subcellularLocation>
</comment>
<feature type="domain" description="ABC transporter type 1 GsiC-like N-terminal" evidence="5">
    <location>
        <begin position="3"/>
        <end position="75"/>
    </location>
</feature>
<name>A0A382SIS6_9ZZZZ</name>
<gene>
    <name evidence="6" type="ORF">METZ01_LOCUS362620</name>
</gene>
<sequence length="75" mass="8281">MLITIIFRRLLFSIPTILGIGTLAFMLGHLTPGDPAIAALGIDSEGYSDVDPTEVERVRNELGLNKPIIIQYVNW</sequence>
<dbReference type="EMBL" id="UINC01129402">
    <property type="protein sequence ID" value="SVD09766.1"/>
    <property type="molecule type" value="Genomic_DNA"/>
</dbReference>
<reference evidence="6" key="1">
    <citation type="submission" date="2018-05" db="EMBL/GenBank/DDBJ databases">
        <authorList>
            <person name="Lanie J.A."/>
            <person name="Ng W.-L."/>
            <person name="Kazmierczak K.M."/>
            <person name="Andrzejewski T.M."/>
            <person name="Davidsen T.M."/>
            <person name="Wayne K.J."/>
            <person name="Tettelin H."/>
            <person name="Glass J.I."/>
            <person name="Rusch D."/>
            <person name="Podicherti R."/>
            <person name="Tsui H.-C.T."/>
            <person name="Winkler M.E."/>
        </authorList>
    </citation>
    <scope>NUCLEOTIDE SEQUENCE</scope>
</reference>
<dbReference type="InterPro" id="IPR045621">
    <property type="entry name" value="BPD_transp_1_N"/>
</dbReference>